<evidence type="ECO:0000313" key="1">
    <source>
        <dbReference type="EMBL" id="MED6194147.1"/>
    </source>
</evidence>
<keyword evidence="2" id="KW-1185">Reference proteome</keyword>
<comment type="caution">
    <text evidence="1">The sequence shown here is derived from an EMBL/GenBank/DDBJ whole genome shotgun (WGS) entry which is preliminary data.</text>
</comment>
<dbReference type="Proteomes" id="UP001341840">
    <property type="component" value="Unassembled WGS sequence"/>
</dbReference>
<evidence type="ECO:0000313" key="2">
    <source>
        <dbReference type="Proteomes" id="UP001341840"/>
    </source>
</evidence>
<dbReference type="EMBL" id="JASCZI010211544">
    <property type="protein sequence ID" value="MED6194147.1"/>
    <property type="molecule type" value="Genomic_DNA"/>
</dbReference>
<sequence length="76" mass="8631">MRQGSELRKFIEKSVYENIDGGKKKALEDGEVVIQSSKYGISDTWYRYLLLGIDTYNPQGSNLFITPRPSPSMNQA</sequence>
<name>A0ABU6X8A8_9FABA</name>
<protein>
    <submittedName>
        <fullName evidence="1">Uncharacterized protein</fullName>
    </submittedName>
</protein>
<proteinExistence type="predicted"/>
<accession>A0ABU6X8A8</accession>
<gene>
    <name evidence="1" type="ORF">PIB30_025875</name>
</gene>
<organism evidence="1 2">
    <name type="scientific">Stylosanthes scabra</name>
    <dbReference type="NCBI Taxonomy" id="79078"/>
    <lineage>
        <taxon>Eukaryota</taxon>
        <taxon>Viridiplantae</taxon>
        <taxon>Streptophyta</taxon>
        <taxon>Embryophyta</taxon>
        <taxon>Tracheophyta</taxon>
        <taxon>Spermatophyta</taxon>
        <taxon>Magnoliopsida</taxon>
        <taxon>eudicotyledons</taxon>
        <taxon>Gunneridae</taxon>
        <taxon>Pentapetalae</taxon>
        <taxon>rosids</taxon>
        <taxon>fabids</taxon>
        <taxon>Fabales</taxon>
        <taxon>Fabaceae</taxon>
        <taxon>Papilionoideae</taxon>
        <taxon>50 kb inversion clade</taxon>
        <taxon>dalbergioids sensu lato</taxon>
        <taxon>Dalbergieae</taxon>
        <taxon>Pterocarpus clade</taxon>
        <taxon>Stylosanthes</taxon>
    </lineage>
</organism>
<reference evidence="1 2" key="1">
    <citation type="journal article" date="2023" name="Plants (Basel)">
        <title>Bridging the Gap: Combining Genomics and Transcriptomics Approaches to Understand Stylosanthes scabra, an Orphan Legume from the Brazilian Caatinga.</title>
        <authorList>
            <person name="Ferreira-Neto J.R.C."/>
            <person name="da Silva M.D."/>
            <person name="Binneck E."/>
            <person name="de Melo N.F."/>
            <person name="da Silva R.H."/>
            <person name="de Melo A.L.T.M."/>
            <person name="Pandolfi V."/>
            <person name="Bustamante F.O."/>
            <person name="Brasileiro-Vidal A.C."/>
            <person name="Benko-Iseppon A.M."/>
        </authorList>
    </citation>
    <scope>NUCLEOTIDE SEQUENCE [LARGE SCALE GENOMIC DNA]</scope>
    <source>
        <tissue evidence="1">Leaves</tissue>
    </source>
</reference>